<keyword evidence="13" id="KW-1185">Reference proteome</keyword>
<feature type="region of interest" description="Disordered" evidence="8">
    <location>
        <begin position="55"/>
        <end position="100"/>
    </location>
</feature>
<evidence type="ECO:0000259" key="10">
    <source>
        <dbReference type="Pfam" id="PF13839"/>
    </source>
</evidence>
<dbReference type="Proteomes" id="UP001140949">
    <property type="component" value="Unassembled WGS sequence"/>
</dbReference>
<dbReference type="InterPro" id="IPR026057">
    <property type="entry name" value="TBL_C"/>
</dbReference>
<feature type="compositionally biased region" description="Low complexity" evidence="8">
    <location>
        <begin position="56"/>
        <end position="73"/>
    </location>
</feature>
<organism evidence="12 13">
    <name type="scientific">Iris pallida</name>
    <name type="common">Sweet iris</name>
    <dbReference type="NCBI Taxonomy" id="29817"/>
    <lineage>
        <taxon>Eukaryota</taxon>
        <taxon>Viridiplantae</taxon>
        <taxon>Streptophyta</taxon>
        <taxon>Embryophyta</taxon>
        <taxon>Tracheophyta</taxon>
        <taxon>Spermatophyta</taxon>
        <taxon>Magnoliopsida</taxon>
        <taxon>Liliopsida</taxon>
        <taxon>Asparagales</taxon>
        <taxon>Iridaceae</taxon>
        <taxon>Iridoideae</taxon>
        <taxon>Irideae</taxon>
        <taxon>Iris</taxon>
    </lineage>
</organism>
<sequence>MLSLRRKPSLSLSEPLAMKSNGQKGGSLPVVVVVLSILLFAMFIYSEDVRSLADFSSSASPSPSSSSSSPTKSPQEELITHQNQEIPKNDKPSGGGAGKDGRVTLSVLEGAYERRTVSVPETCDLFAGRWVLDNVTRPLYKEEQCEFLTAQVTCMRNGREDDTYQKWRWQPNDCSLPNFDARMLLERLRGKRMMFVGDSLNRNQWESMVCLVQSVIPPGKKSRSWDGPRVIFRAEEYNASVEFYWAPFLVESNSDDPRAHSIADRIVAAESIARHGELWKGVDYLVFNTYIWWMNTPNMKVLRGSFGEGSTEFDEVDRPVAYGRVLRTWARWVDENVDPQKTSVFFNSMSPLHLKSTDWGNPDGVKCAKETLPIFPSATQRLFFGTDRRMHVLAGNVTRSSPKVPITFLDITTLSELRKDAHTSVHTIRQGNMLTPEQKADPQTYADCIHWCLPGLPDTWNELLYAKIVSQPWR</sequence>
<comment type="caution">
    <text evidence="12">The sequence shown here is derived from an EMBL/GenBank/DDBJ whole genome shotgun (WGS) entry which is preliminary data.</text>
</comment>
<proteinExistence type="inferred from homology"/>
<dbReference type="Pfam" id="PF13839">
    <property type="entry name" value="PC-Esterase"/>
    <property type="match status" value="1"/>
</dbReference>
<keyword evidence="7 9" id="KW-0472">Membrane</keyword>
<dbReference type="AlphaFoldDB" id="A0AAX6GSD3"/>
<evidence type="ECO:0000313" key="12">
    <source>
        <dbReference type="EMBL" id="KAJ6831178.1"/>
    </source>
</evidence>
<keyword evidence="6" id="KW-0333">Golgi apparatus</keyword>
<feature type="domain" description="Trichome birefringence-like N-terminal" evidence="11">
    <location>
        <begin position="121"/>
        <end position="175"/>
    </location>
</feature>
<accession>A0AAX6GSD3</accession>
<feature type="domain" description="Trichome birefringence-like C-terminal" evidence="10">
    <location>
        <begin position="176"/>
        <end position="466"/>
    </location>
</feature>
<dbReference type="PANTHER" id="PTHR32285:SF276">
    <property type="entry name" value="XYLAN O-ACETYLTRANSFERASE 6"/>
    <property type="match status" value="1"/>
</dbReference>
<gene>
    <name evidence="12" type="ORF">M6B38_350700</name>
</gene>
<evidence type="ECO:0000256" key="6">
    <source>
        <dbReference type="ARBA" id="ARBA00023034"/>
    </source>
</evidence>
<evidence type="ECO:0000256" key="5">
    <source>
        <dbReference type="ARBA" id="ARBA00022989"/>
    </source>
</evidence>
<name>A0AAX6GSD3_IRIPA</name>
<dbReference type="GO" id="GO:1990538">
    <property type="term" value="F:xylan O-acetyltransferase activity"/>
    <property type="evidence" value="ECO:0007669"/>
    <property type="project" value="UniProtKB-ARBA"/>
</dbReference>
<keyword evidence="5 9" id="KW-1133">Transmembrane helix</keyword>
<evidence type="ECO:0000256" key="8">
    <source>
        <dbReference type="SAM" id="MobiDB-lite"/>
    </source>
</evidence>
<dbReference type="PANTHER" id="PTHR32285">
    <property type="entry name" value="PROTEIN TRICHOME BIREFRINGENCE-LIKE 9-RELATED"/>
    <property type="match status" value="1"/>
</dbReference>
<dbReference type="InterPro" id="IPR029962">
    <property type="entry name" value="TBL"/>
</dbReference>
<evidence type="ECO:0000256" key="7">
    <source>
        <dbReference type="ARBA" id="ARBA00023136"/>
    </source>
</evidence>
<evidence type="ECO:0000259" key="11">
    <source>
        <dbReference type="Pfam" id="PF14416"/>
    </source>
</evidence>
<evidence type="ECO:0000256" key="3">
    <source>
        <dbReference type="ARBA" id="ARBA00022692"/>
    </source>
</evidence>
<evidence type="ECO:0000256" key="2">
    <source>
        <dbReference type="ARBA" id="ARBA00007727"/>
    </source>
</evidence>
<reference evidence="12" key="2">
    <citation type="submission" date="2023-04" db="EMBL/GenBank/DDBJ databases">
        <authorList>
            <person name="Bruccoleri R.E."/>
            <person name="Oakeley E.J."/>
            <person name="Faust A.-M."/>
            <person name="Dessus-Babus S."/>
            <person name="Altorfer M."/>
            <person name="Burckhardt D."/>
            <person name="Oertli M."/>
            <person name="Naumann U."/>
            <person name="Petersen F."/>
            <person name="Wong J."/>
        </authorList>
    </citation>
    <scope>NUCLEOTIDE SEQUENCE</scope>
    <source>
        <strain evidence="12">GSM-AAB239-AS_SAM_17_03QT</strain>
        <tissue evidence="12">Leaf</tissue>
    </source>
</reference>
<dbReference type="InterPro" id="IPR025846">
    <property type="entry name" value="TBL_N"/>
</dbReference>
<evidence type="ECO:0000256" key="4">
    <source>
        <dbReference type="ARBA" id="ARBA00022968"/>
    </source>
</evidence>
<comment type="subcellular location">
    <subcellularLocation>
        <location evidence="1">Golgi apparatus membrane</location>
        <topology evidence="1">Single-pass type II membrane protein</topology>
    </subcellularLocation>
</comment>
<protein>
    <submittedName>
        <fullName evidence="12">Protein ESKIMO 1-like</fullName>
    </submittedName>
</protein>
<evidence type="ECO:0000313" key="13">
    <source>
        <dbReference type="Proteomes" id="UP001140949"/>
    </source>
</evidence>
<reference evidence="12" key="1">
    <citation type="journal article" date="2023" name="GigaByte">
        <title>Genome assembly of the bearded iris, Iris pallida Lam.</title>
        <authorList>
            <person name="Bruccoleri R.E."/>
            <person name="Oakeley E.J."/>
            <person name="Faust A.M.E."/>
            <person name="Altorfer M."/>
            <person name="Dessus-Babus S."/>
            <person name="Burckhardt D."/>
            <person name="Oertli M."/>
            <person name="Naumann U."/>
            <person name="Petersen F."/>
            <person name="Wong J."/>
        </authorList>
    </citation>
    <scope>NUCLEOTIDE SEQUENCE</scope>
    <source>
        <strain evidence="12">GSM-AAB239-AS_SAM_17_03QT</strain>
    </source>
</reference>
<comment type="similarity">
    <text evidence="2">Belongs to the PC-esterase family. TBL subfamily.</text>
</comment>
<evidence type="ECO:0000256" key="1">
    <source>
        <dbReference type="ARBA" id="ARBA00004323"/>
    </source>
</evidence>
<dbReference type="Pfam" id="PF14416">
    <property type="entry name" value="PMR5N"/>
    <property type="match status" value="1"/>
</dbReference>
<evidence type="ECO:0000256" key="9">
    <source>
        <dbReference type="SAM" id="Phobius"/>
    </source>
</evidence>
<keyword evidence="4" id="KW-0735">Signal-anchor</keyword>
<feature type="transmembrane region" description="Helical" evidence="9">
    <location>
        <begin position="28"/>
        <end position="46"/>
    </location>
</feature>
<dbReference type="EMBL" id="JANAVB010016999">
    <property type="protein sequence ID" value="KAJ6831178.1"/>
    <property type="molecule type" value="Genomic_DNA"/>
</dbReference>
<keyword evidence="3 9" id="KW-0812">Transmembrane</keyword>
<dbReference type="GO" id="GO:0000139">
    <property type="term" value="C:Golgi membrane"/>
    <property type="evidence" value="ECO:0007669"/>
    <property type="project" value="UniProtKB-SubCell"/>
</dbReference>